<accession>E3NB02</accession>
<dbReference type="InterPro" id="IPR003839">
    <property type="entry name" value="7TM_GPCR_serpentine_rcpt_Sru"/>
</dbReference>
<dbReference type="InParanoid" id="E3NB02"/>
<gene>
    <name evidence="3" type="ORF">CRE_06071</name>
</gene>
<keyword evidence="2" id="KW-0812">Transmembrane</keyword>
<evidence type="ECO:0000256" key="1">
    <source>
        <dbReference type="SAM" id="MobiDB-lite"/>
    </source>
</evidence>
<protein>
    <submittedName>
        <fullName evidence="3">Uncharacterized protein</fullName>
    </submittedName>
</protein>
<proteinExistence type="predicted"/>
<feature type="transmembrane region" description="Helical" evidence="2">
    <location>
        <begin position="77"/>
        <end position="95"/>
    </location>
</feature>
<keyword evidence="4" id="KW-1185">Reference proteome</keyword>
<evidence type="ECO:0000256" key="2">
    <source>
        <dbReference type="SAM" id="Phobius"/>
    </source>
</evidence>
<evidence type="ECO:0000313" key="3">
    <source>
        <dbReference type="EMBL" id="EFO91728.1"/>
    </source>
</evidence>
<dbReference type="HOGENOM" id="CLU_1152664_0_0_1"/>
<keyword evidence="2" id="KW-1133">Transmembrane helix</keyword>
<dbReference type="OrthoDB" id="5807521at2759"/>
<reference evidence="3" key="1">
    <citation type="submission" date="2007-07" db="EMBL/GenBank/DDBJ databases">
        <title>PCAP assembly of the Caenorhabditis remanei genome.</title>
        <authorList>
            <consortium name="The Caenorhabditis remanei Sequencing Consortium"/>
            <person name="Wilson R.K."/>
        </authorList>
    </citation>
    <scope>NUCLEOTIDE SEQUENCE [LARGE SCALE GENOMIC DNA]</scope>
    <source>
        <strain evidence="3">PB4641</strain>
    </source>
</reference>
<feature type="compositionally biased region" description="Low complexity" evidence="1">
    <location>
        <begin position="225"/>
        <end position="241"/>
    </location>
</feature>
<organism evidence="4">
    <name type="scientific">Caenorhabditis remanei</name>
    <name type="common">Caenorhabditis vulgaris</name>
    <dbReference type="NCBI Taxonomy" id="31234"/>
    <lineage>
        <taxon>Eukaryota</taxon>
        <taxon>Metazoa</taxon>
        <taxon>Ecdysozoa</taxon>
        <taxon>Nematoda</taxon>
        <taxon>Chromadorea</taxon>
        <taxon>Rhabditida</taxon>
        <taxon>Rhabditina</taxon>
        <taxon>Rhabditomorpha</taxon>
        <taxon>Rhabditoidea</taxon>
        <taxon>Rhabditidae</taxon>
        <taxon>Peloderinae</taxon>
        <taxon>Caenorhabditis</taxon>
    </lineage>
</organism>
<feature type="region of interest" description="Disordered" evidence="1">
    <location>
        <begin position="199"/>
        <end position="241"/>
    </location>
</feature>
<feature type="transmembrane region" description="Helical" evidence="2">
    <location>
        <begin position="31"/>
        <end position="57"/>
    </location>
</feature>
<dbReference type="Proteomes" id="UP000008281">
    <property type="component" value="Unassembled WGS sequence"/>
</dbReference>
<dbReference type="EMBL" id="DS268580">
    <property type="protein sequence ID" value="EFO91728.1"/>
    <property type="molecule type" value="Genomic_DNA"/>
</dbReference>
<keyword evidence="2" id="KW-0472">Membrane</keyword>
<sequence length="241" mass="28034">MPSDTFDPIPLAYQNIRSVPFYMNFEYKLNWVTFITIIDLLLNIIGILIFIQIPIFYFKNKQKIKNIGLRLDVFQSFLLMQIWNISMLIGEFLMFKIPFTGVFTNYCANNNPQVLLRFTVFFFHWAHYSAQLFTLLFCSLRVAILYSNSNREKEKMKPVKRRLLMNGIEKSCLINCTNGKNCKDHLMWEQLKTVRLQNRNNGVSTNEADPRENLSKFASMKNPPSTSTVASSSSSTVAHKN</sequence>
<feature type="transmembrane region" description="Helical" evidence="2">
    <location>
        <begin position="125"/>
        <end position="147"/>
    </location>
</feature>
<dbReference type="Pfam" id="PF10322">
    <property type="entry name" value="7TM_GPCR_Sru"/>
    <property type="match status" value="1"/>
</dbReference>
<dbReference type="PANTHER" id="PTHR47516">
    <property type="entry name" value="SERPENTINE RECEPTOR, CLASS U-RELATED"/>
    <property type="match status" value="1"/>
</dbReference>
<dbReference type="AlphaFoldDB" id="E3NB02"/>
<evidence type="ECO:0000313" key="4">
    <source>
        <dbReference type="Proteomes" id="UP000008281"/>
    </source>
</evidence>
<name>E3NB02_CAERE</name>
<dbReference type="PANTHER" id="PTHR47516:SF2">
    <property type="entry name" value="SERPENTINE RECEPTOR CLASS GAMMA"/>
    <property type="match status" value="1"/>
</dbReference>